<feature type="region of interest" description="Disordered" evidence="1">
    <location>
        <begin position="309"/>
        <end position="372"/>
    </location>
</feature>
<evidence type="ECO:0000256" key="1">
    <source>
        <dbReference type="SAM" id="MobiDB-lite"/>
    </source>
</evidence>
<keyword evidence="3" id="KW-1185">Reference proteome</keyword>
<feature type="compositionally biased region" description="Basic and acidic residues" evidence="1">
    <location>
        <begin position="325"/>
        <end position="338"/>
    </location>
</feature>
<feature type="compositionally biased region" description="Basic and acidic residues" evidence="1">
    <location>
        <begin position="454"/>
        <end position="463"/>
    </location>
</feature>
<dbReference type="STRING" id="2656787.A0A370TDZ1"/>
<feature type="region of interest" description="Disordered" evidence="1">
    <location>
        <begin position="414"/>
        <end position="463"/>
    </location>
</feature>
<feature type="compositionally biased region" description="Polar residues" evidence="1">
    <location>
        <begin position="351"/>
        <end position="364"/>
    </location>
</feature>
<comment type="caution">
    <text evidence="2">The sequence shown here is derived from an EMBL/GenBank/DDBJ whole genome shotgun (WGS) entry which is preliminary data.</text>
</comment>
<dbReference type="RefSeq" id="XP_031866396.1">
    <property type="nucleotide sequence ID" value="XM_032017753.1"/>
</dbReference>
<dbReference type="GeneID" id="43601979"/>
<organism evidence="2 3">
    <name type="scientific">Venustampulla echinocandica</name>
    <dbReference type="NCBI Taxonomy" id="2656787"/>
    <lineage>
        <taxon>Eukaryota</taxon>
        <taxon>Fungi</taxon>
        <taxon>Dikarya</taxon>
        <taxon>Ascomycota</taxon>
        <taxon>Pezizomycotina</taxon>
        <taxon>Leotiomycetes</taxon>
        <taxon>Helotiales</taxon>
        <taxon>Pleuroascaceae</taxon>
        <taxon>Venustampulla</taxon>
    </lineage>
</organism>
<dbReference type="Proteomes" id="UP000254866">
    <property type="component" value="Unassembled WGS sequence"/>
</dbReference>
<evidence type="ECO:0000313" key="3">
    <source>
        <dbReference type="Proteomes" id="UP000254866"/>
    </source>
</evidence>
<gene>
    <name evidence="2" type="ORF">BP5553_09130</name>
</gene>
<dbReference type="EMBL" id="NPIC01000010">
    <property type="protein sequence ID" value="RDL32674.1"/>
    <property type="molecule type" value="Genomic_DNA"/>
</dbReference>
<name>A0A370TDZ1_9HELO</name>
<feature type="compositionally biased region" description="Basic residues" evidence="1">
    <location>
        <begin position="425"/>
        <end position="434"/>
    </location>
</feature>
<accession>A0A370TDZ1</accession>
<dbReference type="OrthoDB" id="4777753at2759"/>
<proteinExistence type="predicted"/>
<evidence type="ECO:0000313" key="2">
    <source>
        <dbReference type="EMBL" id="RDL32674.1"/>
    </source>
</evidence>
<reference evidence="2 3" key="1">
    <citation type="journal article" date="2018" name="IMA Fungus">
        <title>IMA Genome-F 9: Draft genome sequence of Annulohypoxylon stygium, Aspergillus mulundensis, Berkeleyomyces basicola (syn. Thielaviopsis basicola), Ceratocystis smalleyi, two Cercospora beticola strains, Coleophoma cylindrospora, Fusarium fracticaudum, Phialophora cf. hyalina, and Morchella septimelata.</title>
        <authorList>
            <person name="Wingfield B.D."/>
            <person name="Bills G.F."/>
            <person name="Dong Y."/>
            <person name="Huang W."/>
            <person name="Nel W.J."/>
            <person name="Swalarsk-Parry B.S."/>
            <person name="Vaghefi N."/>
            <person name="Wilken P.M."/>
            <person name="An Z."/>
            <person name="de Beer Z.W."/>
            <person name="De Vos L."/>
            <person name="Chen L."/>
            <person name="Duong T.A."/>
            <person name="Gao Y."/>
            <person name="Hammerbacher A."/>
            <person name="Kikkert J.R."/>
            <person name="Li Y."/>
            <person name="Li H."/>
            <person name="Li K."/>
            <person name="Li Q."/>
            <person name="Liu X."/>
            <person name="Ma X."/>
            <person name="Naidoo K."/>
            <person name="Pethybridge S.J."/>
            <person name="Sun J."/>
            <person name="Steenkamp E.T."/>
            <person name="van der Nest M.A."/>
            <person name="van Wyk S."/>
            <person name="Wingfield M.J."/>
            <person name="Xiong C."/>
            <person name="Yue Q."/>
            <person name="Zhang X."/>
        </authorList>
    </citation>
    <scope>NUCLEOTIDE SEQUENCE [LARGE SCALE GENOMIC DNA]</scope>
    <source>
        <strain evidence="2 3">BP 5553</strain>
    </source>
</reference>
<protein>
    <submittedName>
        <fullName evidence="2">Uncharacterized protein</fullName>
    </submittedName>
</protein>
<sequence>MATNEYLDTTLGLPLANDQGSEIDYMSQDELEDAEQTAHGSHVHNLPHQGEISRDEQHALANYPQMSQEQQAPTNLVQMSQEQQARGLATSNDLDEDTETVQYGTQHRGNLPISMQGIREALPGASTVASSVVAPEEHQDQFVPPPANLTCGNCGQPSHSVQMRLSPLDDGGFINACPWCNTNLHNAATCTRQRRTTREARTFFIVKRYNKPPIRCPWDLWDLDLDAWRRRPQCPQSGRFALERHQVHRPQLPFQHVVDPLVAQFDQIPAAEQTPEGWKARFGNAFTRGETEPGLPVNVLYRPVPHRHAAARRGGRGALAAEQAPRLRDSMHNPENRRFTGNNPGRDYSRWSRSTHNPRNQSQPAYGPRMGMGNDPQLMNFVGSALEMAGSSTFNRMMSLINSQSGTVANNAGATFGNYRGGGRGGRRNRHRGRGGGGDIRSQYRDLPGGPNRGPERNRGGYQ</sequence>
<dbReference type="AlphaFoldDB" id="A0A370TDZ1"/>